<dbReference type="SMART" id="SM00382">
    <property type="entry name" value="AAA"/>
    <property type="match status" value="1"/>
</dbReference>
<dbReference type="AlphaFoldDB" id="X7ECG7"/>
<dbReference type="PANTHER" id="PTHR30050">
    <property type="entry name" value="CHROMOSOMAL REPLICATION INITIATOR PROTEIN DNAA"/>
    <property type="match status" value="1"/>
</dbReference>
<dbReference type="GO" id="GO:0006260">
    <property type="term" value="P:DNA replication"/>
    <property type="evidence" value="ECO:0007669"/>
    <property type="project" value="TreeGrafter"/>
</dbReference>
<dbReference type="SUPFAM" id="SSF52540">
    <property type="entry name" value="P-loop containing nucleoside triphosphate hydrolases"/>
    <property type="match status" value="1"/>
</dbReference>
<dbReference type="PIRSF" id="PIRSF003073">
    <property type="entry name" value="DNAC_TnpB_IstB"/>
    <property type="match status" value="1"/>
</dbReference>
<dbReference type="PATRIC" id="fig|1449350.3.peg.3216"/>
<dbReference type="NCBIfam" id="NF038214">
    <property type="entry name" value="IS21_help_AAA"/>
    <property type="match status" value="1"/>
</dbReference>
<gene>
    <name evidence="5" type="ORF">OCH239_09420</name>
</gene>
<keyword evidence="2" id="KW-0547">Nucleotide-binding</keyword>
<evidence type="ECO:0000313" key="5">
    <source>
        <dbReference type="EMBL" id="ETX13637.1"/>
    </source>
</evidence>
<feature type="domain" description="AAA+ ATPase" evidence="4">
    <location>
        <begin position="99"/>
        <end position="231"/>
    </location>
</feature>
<dbReference type="InterPro" id="IPR028350">
    <property type="entry name" value="DNAC/IstB-like"/>
</dbReference>
<evidence type="ECO:0000313" key="6">
    <source>
        <dbReference type="Proteomes" id="UP000022447"/>
    </source>
</evidence>
<dbReference type="Gene3D" id="3.40.50.300">
    <property type="entry name" value="P-loop containing nucleotide triphosphate hydrolases"/>
    <property type="match status" value="1"/>
</dbReference>
<evidence type="ECO:0000256" key="1">
    <source>
        <dbReference type="ARBA" id="ARBA00008059"/>
    </source>
</evidence>
<organism evidence="5 6">
    <name type="scientific">Roseivivax halodurans JCM 10272</name>
    <dbReference type="NCBI Taxonomy" id="1449350"/>
    <lineage>
        <taxon>Bacteria</taxon>
        <taxon>Pseudomonadati</taxon>
        <taxon>Pseudomonadota</taxon>
        <taxon>Alphaproteobacteria</taxon>
        <taxon>Rhodobacterales</taxon>
        <taxon>Roseobacteraceae</taxon>
        <taxon>Roseivivax</taxon>
    </lineage>
</organism>
<keyword evidence="3 5" id="KW-0067">ATP-binding</keyword>
<dbReference type="InterPro" id="IPR027417">
    <property type="entry name" value="P-loop_NTPase"/>
</dbReference>
<evidence type="ECO:0000256" key="3">
    <source>
        <dbReference type="ARBA" id="ARBA00022840"/>
    </source>
</evidence>
<dbReference type="GO" id="GO:0005524">
    <property type="term" value="F:ATP binding"/>
    <property type="evidence" value="ECO:0007669"/>
    <property type="project" value="UniProtKB-KW"/>
</dbReference>
<proteinExistence type="inferred from homology"/>
<dbReference type="InterPro" id="IPR047661">
    <property type="entry name" value="IstB"/>
</dbReference>
<evidence type="ECO:0000256" key="2">
    <source>
        <dbReference type="ARBA" id="ARBA00022741"/>
    </source>
</evidence>
<dbReference type="RefSeq" id="WP_037264653.1">
    <property type="nucleotide sequence ID" value="NZ_JALZ01000021.1"/>
</dbReference>
<name>X7ECG7_9RHOB</name>
<dbReference type="Proteomes" id="UP000022447">
    <property type="component" value="Unassembled WGS sequence"/>
</dbReference>
<dbReference type="eggNOG" id="COG1484">
    <property type="taxonomic scope" value="Bacteria"/>
</dbReference>
<protein>
    <submittedName>
        <fullName evidence="5">ATP-binding protein</fullName>
    </submittedName>
</protein>
<sequence length="254" mass="28347">MLIHPTSERLIALGLTGMVKALDEQRQAGATFDSLGFEDRLGLLVDREAAERDTKRLTTRLKFAALRQAACVEDLDLRTPRGIDRAVMAHLVDGGWIRRHENLLITGKTGLGKSWIACALGHKACRDGQRVAYHRVPKLFEALAIARGDGRHARMLKALERTELLILDDWGLSVLTSSERRDLLEILEDRHGRGSTIVTSQLPVEHWHEAIGDPTLADAILDRLVHNAHRLPLAGESMRKRAATLKPLDPKRRA</sequence>
<dbReference type="InterPro" id="IPR003593">
    <property type="entry name" value="AAA+_ATPase"/>
</dbReference>
<dbReference type="CDD" id="cd00009">
    <property type="entry name" value="AAA"/>
    <property type="match status" value="1"/>
</dbReference>
<comment type="caution">
    <text evidence="5">The sequence shown here is derived from an EMBL/GenBank/DDBJ whole genome shotgun (WGS) entry which is preliminary data.</text>
</comment>
<evidence type="ECO:0000259" key="4">
    <source>
        <dbReference type="SMART" id="SM00382"/>
    </source>
</evidence>
<dbReference type="EMBL" id="JALZ01000021">
    <property type="protein sequence ID" value="ETX13637.1"/>
    <property type="molecule type" value="Genomic_DNA"/>
</dbReference>
<dbReference type="FunFam" id="3.40.50.300:FF:001361">
    <property type="entry name" value="AAA family ATPase"/>
    <property type="match status" value="1"/>
</dbReference>
<dbReference type="Pfam" id="PF01695">
    <property type="entry name" value="IstB_IS21"/>
    <property type="match status" value="1"/>
</dbReference>
<accession>X7ECG7</accession>
<dbReference type="PANTHER" id="PTHR30050:SF4">
    <property type="entry name" value="ATP-BINDING PROTEIN RV3427C IN INSERTION SEQUENCE-RELATED"/>
    <property type="match status" value="1"/>
</dbReference>
<dbReference type="OrthoDB" id="8150723at2"/>
<keyword evidence="6" id="KW-1185">Reference proteome</keyword>
<dbReference type="InterPro" id="IPR002611">
    <property type="entry name" value="IstB_ATP-bd"/>
</dbReference>
<dbReference type="STRING" id="1449350.OCH239_09420"/>
<reference evidence="5 6" key="1">
    <citation type="submission" date="2014-01" db="EMBL/GenBank/DDBJ databases">
        <title>Roseivivax halodurans JCM 10272 Genome Sequencing.</title>
        <authorList>
            <person name="Lai Q."/>
            <person name="Li G."/>
            <person name="Shao Z."/>
        </authorList>
    </citation>
    <scope>NUCLEOTIDE SEQUENCE [LARGE SCALE GENOMIC DNA]</scope>
    <source>
        <strain evidence="5 6">JCM 10272</strain>
    </source>
</reference>
<comment type="similarity">
    <text evidence="1">Belongs to the IS21/IS1162 putative ATP-binding protein family.</text>
</comment>